<keyword evidence="15" id="KW-1185">Reference proteome</keyword>
<dbReference type="SUPFAM" id="SSF161098">
    <property type="entry name" value="MetI-like"/>
    <property type="match status" value="1"/>
</dbReference>
<evidence type="ECO:0000256" key="9">
    <source>
        <dbReference type="ARBA" id="ARBA00023136"/>
    </source>
</evidence>
<dbReference type="PANTHER" id="PTHR43744">
    <property type="entry name" value="ABC TRANSPORTER PERMEASE PROTEIN MG189-RELATED-RELATED"/>
    <property type="match status" value="1"/>
</dbReference>
<name>A0ABQ5WD18_9HYPH</name>
<keyword evidence="6 12" id="KW-1003">Cell membrane</keyword>
<comment type="function">
    <text evidence="10 12">Part of the ABC transporter complex UgpBAEC involved in sn-glycerol-3-phosphate (G3P) import. Probably responsible for the translocation of the substrate across the membrane.</text>
</comment>
<evidence type="ECO:0000256" key="4">
    <source>
        <dbReference type="ARBA" id="ARBA00020515"/>
    </source>
</evidence>
<proteinExistence type="inferred from homology"/>
<evidence type="ECO:0000256" key="10">
    <source>
        <dbReference type="ARBA" id="ARBA00037054"/>
    </source>
</evidence>
<dbReference type="PANTHER" id="PTHR43744:SF8">
    <property type="entry name" value="SN-GLYCEROL-3-PHOSPHATE TRANSPORT SYSTEM PERMEASE PROTEIN UGPE"/>
    <property type="match status" value="1"/>
</dbReference>
<evidence type="ECO:0000256" key="1">
    <source>
        <dbReference type="ARBA" id="ARBA00004651"/>
    </source>
</evidence>
<evidence type="ECO:0000256" key="2">
    <source>
        <dbReference type="ARBA" id="ARBA00009306"/>
    </source>
</evidence>
<keyword evidence="5 11" id="KW-0813">Transport</keyword>
<evidence type="ECO:0000313" key="15">
    <source>
        <dbReference type="Proteomes" id="UP001156691"/>
    </source>
</evidence>
<evidence type="ECO:0000256" key="7">
    <source>
        <dbReference type="ARBA" id="ARBA00022692"/>
    </source>
</evidence>
<feature type="transmembrane region" description="Helical" evidence="11">
    <location>
        <begin position="274"/>
        <end position="295"/>
    </location>
</feature>
<keyword evidence="8 11" id="KW-1133">Transmembrane helix</keyword>
<comment type="similarity">
    <text evidence="2 11">Belongs to the binding-protein-dependent transport system permease family.</text>
</comment>
<dbReference type="PROSITE" id="PS50928">
    <property type="entry name" value="ABC_TM1"/>
    <property type="match status" value="1"/>
</dbReference>
<dbReference type="InterPro" id="IPR000515">
    <property type="entry name" value="MetI-like"/>
</dbReference>
<evidence type="ECO:0000313" key="14">
    <source>
        <dbReference type="EMBL" id="GLQ57659.1"/>
    </source>
</evidence>
<evidence type="ECO:0000256" key="5">
    <source>
        <dbReference type="ARBA" id="ARBA00022448"/>
    </source>
</evidence>
<feature type="domain" description="ABC transmembrane type-1" evidence="13">
    <location>
        <begin position="92"/>
        <end position="295"/>
    </location>
</feature>
<organism evidence="14 15">
    <name type="scientific">Devosia nitrariae</name>
    <dbReference type="NCBI Taxonomy" id="2071872"/>
    <lineage>
        <taxon>Bacteria</taxon>
        <taxon>Pseudomonadati</taxon>
        <taxon>Pseudomonadota</taxon>
        <taxon>Alphaproteobacteria</taxon>
        <taxon>Hyphomicrobiales</taxon>
        <taxon>Devosiaceae</taxon>
        <taxon>Devosia</taxon>
    </lineage>
</organism>
<evidence type="ECO:0000259" key="13">
    <source>
        <dbReference type="PROSITE" id="PS50928"/>
    </source>
</evidence>
<evidence type="ECO:0000256" key="6">
    <source>
        <dbReference type="ARBA" id="ARBA00022475"/>
    </source>
</evidence>
<sequence length="309" mass="34705">MTVVIMQPDRPVPTAAIDRSRRRFWRAVLTFYLPATIVAAVMLFPLFWMVSISLRTNAEIFSYPPDLVSIPLRWQNYIDIWTDPRMNLGIQAWNTLVYATVRTFLQLLLSSMAAFILARYSFPGRTLVFYLVLATVMIPDEVMMVPLFLMVKSVPLAGGNDIFGMGGTGWLDTFYGLILPGVVSGYSIFFLRQFFLTLPKELEEAARIDGCSEFGIYWRVALPMSMPALIALGIFSFQFAWSDFTWPLIISGSERTRTIQLGLGLLSTTDGTDWAMLLTGAVISTLPLIALFMLLQRFIVTGVNFGVGK</sequence>
<feature type="transmembrane region" description="Helical" evidence="11">
    <location>
        <begin position="127"/>
        <end position="149"/>
    </location>
</feature>
<dbReference type="InterPro" id="IPR035906">
    <property type="entry name" value="MetI-like_sf"/>
</dbReference>
<dbReference type="EMBL" id="BSNS01000024">
    <property type="protein sequence ID" value="GLQ57659.1"/>
    <property type="molecule type" value="Genomic_DNA"/>
</dbReference>
<feature type="transmembrane region" description="Helical" evidence="11">
    <location>
        <begin position="96"/>
        <end position="120"/>
    </location>
</feature>
<feature type="transmembrane region" description="Helical" evidence="11">
    <location>
        <begin position="174"/>
        <end position="195"/>
    </location>
</feature>
<evidence type="ECO:0000256" key="12">
    <source>
        <dbReference type="RuleBase" id="RU363056"/>
    </source>
</evidence>
<comment type="subcellular location">
    <subcellularLocation>
        <location evidence="12">Cell inner membrane</location>
        <topology evidence="12">Multi-pass membrane protein</topology>
    </subcellularLocation>
    <subcellularLocation>
        <location evidence="1 11">Cell membrane</location>
        <topology evidence="1 11">Multi-pass membrane protein</topology>
    </subcellularLocation>
</comment>
<keyword evidence="9 11" id="KW-0472">Membrane</keyword>
<gene>
    <name evidence="12" type="primary">ugpE</name>
    <name evidence="14" type="ORF">GCM10010862_49180</name>
</gene>
<evidence type="ECO:0000256" key="11">
    <source>
        <dbReference type="RuleBase" id="RU363032"/>
    </source>
</evidence>
<dbReference type="RefSeq" id="WP_284343038.1">
    <property type="nucleotide sequence ID" value="NZ_BSNS01000024.1"/>
</dbReference>
<reference evidence="15" key="1">
    <citation type="journal article" date="2019" name="Int. J. Syst. Evol. Microbiol.">
        <title>The Global Catalogue of Microorganisms (GCM) 10K type strain sequencing project: providing services to taxonomists for standard genome sequencing and annotation.</title>
        <authorList>
            <consortium name="The Broad Institute Genomics Platform"/>
            <consortium name="The Broad Institute Genome Sequencing Center for Infectious Disease"/>
            <person name="Wu L."/>
            <person name="Ma J."/>
        </authorList>
    </citation>
    <scope>NUCLEOTIDE SEQUENCE [LARGE SCALE GENOMIC DNA]</scope>
    <source>
        <strain evidence="15">NBRC 112416</strain>
    </source>
</reference>
<dbReference type="Proteomes" id="UP001156691">
    <property type="component" value="Unassembled WGS sequence"/>
</dbReference>
<evidence type="ECO:0000256" key="3">
    <source>
        <dbReference type="ARBA" id="ARBA00011557"/>
    </source>
</evidence>
<feature type="transmembrane region" description="Helical" evidence="11">
    <location>
        <begin position="29"/>
        <end position="50"/>
    </location>
</feature>
<protein>
    <recommendedName>
        <fullName evidence="4 12">sn-glycerol-3-phosphate transport system permease protein UgpE</fullName>
    </recommendedName>
</protein>
<comment type="subunit">
    <text evidence="3 12">The complex is composed of two ATP-binding proteins (UgpC), two transmembrane proteins (UgpA and UgpE) and a solute-binding protein (UgpB).</text>
</comment>
<comment type="caution">
    <text evidence="14">The sequence shown here is derived from an EMBL/GenBank/DDBJ whole genome shotgun (WGS) entry which is preliminary data.</text>
</comment>
<evidence type="ECO:0000256" key="8">
    <source>
        <dbReference type="ARBA" id="ARBA00022989"/>
    </source>
</evidence>
<keyword evidence="7 11" id="KW-0812">Transmembrane</keyword>
<dbReference type="CDD" id="cd06261">
    <property type="entry name" value="TM_PBP2"/>
    <property type="match status" value="1"/>
</dbReference>
<keyword evidence="12" id="KW-0997">Cell inner membrane</keyword>
<accession>A0ABQ5WD18</accession>
<dbReference type="Pfam" id="PF00528">
    <property type="entry name" value="BPD_transp_1"/>
    <property type="match status" value="1"/>
</dbReference>
<feature type="transmembrane region" description="Helical" evidence="11">
    <location>
        <begin position="216"/>
        <end position="241"/>
    </location>
</feature>
<dbReference type="Gene3D" id="1.10.3720.10">
    <property type="entry name" value="MetI-like"/>
    <property type="match status" value="1"/>
</dbReference>